<evidence type="ECO:0000256" key="1">
    <source>
        <dbReference type="ARBA" id="ARBA00005234"/>
    </source>
</evidence>
<dbReference type="InterPro" id="IPR038765">
    <property type="entry name" value="Papain-like_cys_pep_sf"/>
</dbReference>
<reference evidence="6" key="1">
    <citation type="submission" date="2022-01" db="EMBL/GenBank/DDBJ databases">
        <title>Genome Sequence Resource for Two Populations of Ditylenchus destructor, the Migratory Endoparasitic Phytonematode.</title>
        <authorList>
            <person name="Zhang H."/>
            <person name="Lin R."/>
            <person name="Xie B."/>
        </authorList>
    </citation>
    <scope>NUCLEOTIDE SEQUENCE</scope>
    <source>
        <strain evidence="6">BazhouSP</strain>
    </source>
</reference>
<dbReference type="GO" id="GO:0008234">
    <property type="term" value="F:cysteine-type peptidase activity"/>
    <property type="evidence" value="ECO:0007669"/>
    <property type="project" value="InterPro"/>
</dbReference>
<dbReference type="Proteomes" id="UP001201812">
    <property type="component" value="Unassembled WGS sequence"/>
</dbReference>
<accession>A0AAD4MWX6</accession>
<feature type="region of interest" description="Disordered" evidence="4">
    <location>
        <begin position="246"/>
        <end position="266"/>
    </location>
</feature>
<evidence type="ECO:0000256" key="2">
    <source>
        <dbReference type="ARBA" id="ARBA00022670"/>
    </source>
</evidence>
<feature type="domain" description="Ubiquitin-like protease family profile" evidence="5">
    <location>
        <begin position="1"/>
        <end position="165"/>
    </location>
</feature>
<organism evidence="6 7">
    <name type="scientific">Ditylenchus destructor</name>
    <dbReference type="NCBI Taxonomy" id="166010"/>
    <lineage>
        <taxon>Eukaryota</taxon>
        <taxon>Metazoa</taxon>
        <taxon>Ecdysozoa</taxon>
        <taxon>Nematoda</taxon>
        <taxon>Chromadorea</taxon>
        <taxon>Rhabditida</taxon>
        <taxon>Tylenchina</taxon>
        <taxon>Tylenchomorpha</taxon>
        <taxon>Sphaerularioidea</taxon>
        <taxon>Anguinidae</taxon>
        <taxon>Anguininae</taxon>
        <taxon>Ditylenchus</taxon>
    </lineage>
</organism>
<feature type="compositionally biased region" description="Basic and acidic residues" evidence="4">
    <location>
        <begin position="247"/>
        <end position="261"/>
    </location>
</feature>
<keyword evidence="3" id="KW-0378">Hydrolase</keyword>
<evidence type="ECO:0000259" key="5">
    <source>
        <dbReference type="PROSITE" id="PS50600"/>
    </source>
</evidence>
<evidence type="ECO:0000256" key="4">
    <source>
        <dbReference type="SAM" id="MobiDB-lite"/>
    </source>
</evidence>
<keyword evidence="2" id="KW-0645">Protease</keyword>
<protein>
    <recommendedName>
        <fullName evidence="5">Ubiquitin-like protease family profile domain-containing protein</fullName>
    </recommendedName>
</protein>
<dbReference type="GO" id="GO:0006508">
    <property type="term" value="P:proteolysis"/>
    <property type="evidence" value="ECO:0007669"/>
    <property type="project" value="UniProtKB-KW"/>
</dbReference>
<dbReference type="AlphaFoldDB" id="A0AAD4MWX6"/>
<comment type="caution">
    <text evidence="6">The sequence shown here is derived from an EMBL/GenBank/DDBJ whole genome shotgun (WGS) entry which is preliminary data.</text>
</comment>
<dbReference type="Pfam" id="PF02902">
    <property type="entry name" value="Peptidase_C48"/>
    <property type="match status" value="1"/>
</dbReference>
<gene>
    <name evidence="6" type="ORF">DdX_13337</name>
</gene>
<evidence type="ECO:0000313" key="7">
    <source>
        <dbReference type="Proteomes" id="UP001201812"/>
    </source>
</evidence>
<dbReference type="Gene3D" id="3.40.395.10">
    <property type="entry name" value="Adenoviral Proteinase, Chain A"/>
    <property type="match status" value="1"/>
</dbReference>
<evidence type="ECO:0000313" key="6">
    <source>
        <dbReference type="EMBL" id="KAI1705900.1"/>
    </source>
</evidence>
<keyword evidence="7" id="KW-1185">Reference proteome</keyword>
<dbReference type="InterPro" id="IPR003653">
    <property type="entry name" value="Peptidase_C48_C"/>
</dbReference>
<dbReference type="PROSITE" id="PS50600">
    <property type="entry name" value="ULP_PROTEASE"/>
    <property type="match status" value="1"/>
</dbReference>
<name>A0AAD4MWX6_9BILA</name>
<sequence>MDDDSLKAILNIVRIESGKPVIVVSSHYGNRVPRLGLTKSLYDGDLEDFEVAIIPIHMPSTETAHWVLGIYRRNKSIFYYDSLGITYETVEANGETTVELADGWISETLKSAVRDITRDTQLDPKIKAVPLDVSQFEHYCPKHRINPQIDSVNCGFHIALIAEAFLMNNGEVFLENFDIAAERTRILDILSGLRDDNYRYIRRDIQNISNNVDVYMKTQQLDNAMNDTGKMSDFCNNKTSVIKSVAHSHEKDPAEVTKSDENSSMPDQEIEITEVNTLCIENGQEDASEKENEVPKVNLTIAKQENLSTCCS</sequence>
<dbReference type="SUPFAM" id="SSF54001">
    <property type="entry name" value="Cysteine proteinases"/>
    <property type="match status" value="1"/>
</dbReference>
<dbReference type="EMBL" id="JAKKPZ010000052">
    <property type="protein sequence ID" value="KAI1705900.1"/>
    <property type="molecule type" value="Genomic_DNA"/>
</dbReference>
<proteinExistence type="inferred from homology"/>
<comment type="similarity">
    <text evidence="1">Belongs to the peptidase C48 family.</text>
</comment>
<evidence type="ECO:0000256" key="3">
    <source>
        <dbReference type="ARBA" id="ARBA00022801"/>
    </source>
</evidence>